<dbReference type="EMBL" id="VLNR01000020">
    <property type="protein sequence ID" value="TSE08707.1"/>
    <property type="molecule type" value="Genomic_DNA"/>
</dbReference>
<comment type="caution">
    <text evidence="1">The sequence shown here is derived from an EMBL/GenBank/DDBJ whole genome shotgun (WGS) entry which is preliminary data.</text>
</comment>
<name>A0A554VKV5_9FLAO</name>
<accession>A0A554VKV5</accession>
<reference evidence="1 2" key="1">
    <citation type="submission" date="2019-07" db="EMBL/GenBank/DDBJ databases">
        <title>The draft genome sequence of Aquimarina algiphila M91.</title>
        <authorList>
            <person name="Meng X."/>
        </authorList>
    </citation>
    <scope>NUCLEOTIDE SEQUENCE [LARGE SCALE GENOMIC DNA]</scope>
    <source>
        <strain evidence="1 2">M91</strain>
    </source>
</reference>
<organism evidence="1 2">
    <name type="scientific">Aquimarina algiphila</name>
    <dbReference type="NCBI Taxonomy" id="2047982"/>
    <lineage>
        <taxon>Bacteria</taxon>
        <taxon>Pseudomonadati</taxon>
        <taxon>Bacteroidota</taxon>
        <taxon>Flavobacteriia</taxon>
        <taxon>Flavobacteriales</taxon>
        <taxon>Flavobacteriaceae</taxon>
        <taxon>Aquimarina</taxon>
    </lineage>
</organism>
<protein>
    <submittedName>
        <fullName evidence="1">Uncharacterized protein</fullName>
    </submittedName>
</protein>
<dbReference type="RefSeq" id="WP_167571799.1">
    <property type="nucleotide sequence ID" value="NZ_CANMIK010000023.1"/>
</dbReference>
<evidence type="ECO:0000313" key="1">
    <source>
        <dbReference type="EMBL" id="TSE08707.1"/>
    </source>
</evidence>
<keyword evidence="2" id="KW-1185">Reference proteome</keyword>
<dbReference type="AlphaFoldDB" id="A0A554VKV5"/>
<evidence type="ECO:0000313" key="2">
    <source>
        <dbReference type="Proteomes" id="UP000318833"/>
    </source>
</evidence>
<sequence length="99" mass="11228">MISGLTCVLFIYLWVSDELNVDKFHEKDGQLVQIMQKQIDTDQKIVYPNQSAYLADALKEDIPEVEMAVRTINGLYKNTLSNADIALKAEGLYADHGFF</sequence>
<dbReference type="Proteomes" id="UP000318833">
    <property type="component" value="Unassembled WGS sequence"/>
</dbReference>
<proteinExistence type="predicted"/>
<gene>
    <name evidence="1" type="ORF">FOF46_11205</name>
</gene>